<feature type="compositionally biased region" description="Polar residues" evidence="1">
    <location>
        <begin position="141"/>
        <end position="173"/>
    </location>
</feature>
<reference evidence="2" key="1">
    <citation type="submission" date="2020-05" db="UniProtKB">
        <authorList>
            <consortium name="EnsemblMetazoa"/>
        </authorList>
    </citation>
    <scope>IDENTIFICATION</scope>
    <source>
        <strain evidence="2">TTRI</strain>
    </source>
</reference>
<protein>
    <submittedName>
        <fullName evidence="2">Uncharacterized protein</fullName>
    </submittedName>
</protein>
<dbReference type="Pfam" id="PF16027">
    <property type="entry name" value="DUF4786"/>
    <property type="match status" value="1"/>
</dbReference>
<dbReference type="InterPro" id="IPR031983">
    <property type="entry name" value="DUF4786"/>
</dbReference>
<dbReference type="VEuPathDB" id="VectorBase:GAUT029569"/>
<accession>A0A1A9V8T6</accession>
<name>A0A1A9V8T6_GLOAU</name>
<evidence type="ECO:0000256" key="1">
    <source>
        <dbReference type="SAM" id="MobiDB-lite"/>
    </source>
</evidence>
<evidence type="ECO:0000313" key="2">
    <source>
        <dbReference type="EnsemblMetazoa" id="GAUT029569-PA"/>
    </source>
</evidence>
<proteinExistence type="predicted"/>
<dbReference type="EnsemblMetazoa" id="GAUT029569-RA">
    <property type="protein sequence ID" value="GAUT029569-PA"/>
    <property type="gene ID" value="GAUT029569"/>
</dbReference>
<evidence type="ECO:0000313" key="3">
    <source>
        <dbReference type="Proteomes" id="UP000078200"/>
    </source>
</evidence>
<organism evidence="2 3">
    <name type="scientific">Glossina austeni</name>
    <name type="common">Savannah tsetse fly</name>
    <dbReference type="NCBI Taxonomy" id="7395"/>
    <lineage>
        <taxon>Eukaryota</taxon>
        <taxon>Metazoa</taxon>
        <taxon>Ecdysozoa</taxon>
        <taxon>Arthropoda</taxon>
        <taxon>Hexapoda</taxon>
        <taxon>Insecta</taxon>
        <taxon>Pterygota</taxon>
        <taxon>Neoptera</taxon>
        <taxon>Endopterygota</taxon>
        <taxon>Diptera</taxon>
        <taxon>Brachycera</taxon>
        <taxon>Muscomorpha</taxon>
        <taxon>Hippoboscoidea</taxon>
        <taxon>Glossinidae</taxon>
        <taxon>Glossina</taxon>
    </lineage>
</organism>
<dbReference type="AlphaFoldDB" id="A0A1A9V8T6"/>
<dbReference type="Proteomes" id="UP000078200">
    <property type="component" value="Unassembled WGS sequence"/>
</dbReference>
<feature type="region of interest" description="Disordered" evidence="1">
    <location>
        <begin position="141"/>
        <end position="181"/>
    </location>
</feature>
<sequence>MQEGLSLVAKRTRHKQELSKEGENNFMNMGSSSSSRVGSLDLSVHPSVCLLLSEPSGSRILEKKAKAYILLNHSKMHLLATVHTQLLLAFLVPAIFDRLLAATNVSQLKMPQLAITQNHQQNVQAVQQQTSILTQPSQQLKAGVQSGTIHDSNANHNNQQSLDVSSPLMSNQMPAGHYAHSNDKTNVMADLYKSYNSEEEVTDPSYPTLSELKRENQPAVAVAGAGAGAGTIQHGPYPWNLYQNDYAQQPLSHLPPPSLANAIFSNIFPSYEAPTVHMPIWAAPTSVFVPYPFYMPTQMMATPVMPDSISSNYDDSMPRVATNAARRSDSSVSNNYPNNSPIYYVRLPTPPYLFLPSFNVLPYHSSAFAPFSSFSSIFNVPVNFMSNGKPNNIYQMGGSPNDIQTHLQYNHVPSNYNSLSYGAKQSQPNNNNPFPLSTYNNPPPSNVLNSAYIGSMSDQPDSRLTNLKRHYYFNGRPEDIYVLQNNLKTLYSSEKNYY</sequence>
<keyword evidence="3" id="KW-1185">Reference proteome</keyword>